<protein>
    <submittedName>
        <fullName evidence="1">Uncharacterized protein</fullName>
    </submittedName>
</protein>
<reference evidence="1" key="1">
    <citation type="journal article" date="2022" name="Arch. Microbiol.">
        <title>Thiomicrorhabdus immobilis sp. nov., a mesophilic sulfur-oxidizing bacterium isolated from sediment of a brackish lake in northern Japan.</title>
        <authorList>
            <person name="Kojima H."/>
            <person name="Mochizuki J."/>
            <person name="Kanda M."/>
            <person name="Watanabe T."/>
            <person name="Fukui M."/>
        </authorList>
    </citation>
    <scope>NUCLEOTIDE SEQUENCE</scope>
    <source>
        <strain evidence="1">Am19</strain>
    </source>
</reference>
<dbReference type="EMBL" id="AP024202">
    <property type="protein sequence ID" value="BCN92768.1"/>
    <property type="molecule type" value="Genomic_DNA"/>
</dbReference>
<evidence type="ECO:0000313" key="1">
    <source>
        <dbReference type="EMBL" id="BCN92768.1"/>
    </source>
</evidence>
<name>A0ABM7MBM6_9GAMM</name>
<accession>A0ABM7MBM6</accession>
<sequence length="343" mass="39864">MYSFFVDPSIFFNEIIGMPNFLTLAEELPVDKKTLRKMLKCEIAEEGAGQKENKGKVSLKTCNRVKEFVETSYGLKMSEILGDSVMPGKTNILQHGHWKSFLAGIRHSSKNKKSFFLDQIERILDADNKIFQQCMQNKDSLESHQLFWGTELAKQLLEPWGLKDTPGLDRHTAQCNLGAMSLNLYLIASYEIGMKQKHGVSINRQSLVLELLPTLVDEKIEWPIKKITDYWSVKFDVSVNTLGEYLPIISGLESDSKDRKLDAWRSGKNQPQMYSEDSIFEWLETFCPDSKSVHQEFVRFQTVLLIQRFFNFLLKRKSEQEWLVKAFDIYRVHYKDNFNRFSG</sequence>
<keyword evidence="2" id="KW-1185">Reference proteome</keyword>
<proteinExistence type="predicted"/>
<organism evidence="1 2">
    <name type="scientific">Thiomicrorhabdus immobilis</name>
    <dbReference type="NCBI Taxonomy" id="2791037"/>
    <lineage>
        <taxon>Bacteria</taxon>
        <taxon>Pseudomonadati</taxon>
        <taxon>Pseudomonadota</taxon>
        <taxon>Gammaproteobacteria</taxon>
        <taxon>Thiotrichales</taxon>
        <taxon>Piscirickettsiaceae</taxon>
        <taxon>Thiomicrorhabdus</taxon>
    </lineage>
</organism>
<dbReference type="Proteomes" id="UP001054820">
    <property type="component" value="Chromosome"/>
</dbReference>
<gene>
    <name evidence="1" type="ORF">THMIRHAM_05530</name>
</gene>
<evidence type="ECO:0000313" key="2">
    <source>
        <dbReference type="Proteomes" id="UP001054820"/>
    </source>
</evidence>